<comment type="caution">
    <text evidence="1">The sequence shown here is derived from an EMBL/GenBank/DDBJ whole genome shotgun (WGS) entry which is preliminary data.</text>
</comment>
<name>A0A1J5PZ99_9ZZZZ</name>
<proteinExistence type="predicted"/>
<dbReference type="EMBL" id="MLJW01004121">
    <property type="protein sequence ID" value="OIQ70603.1"/>
    <property type="molecule type" value="Genomic_DNA"/>
</dbReference>
<accession>A0A1J5PZ99</accession>
<reference evidence="1" key="1">
    <citation type="submission" date="2016-10" db="EMBL/GenBank/DDBJ databases">
        <title>Sequence of Gallionella enrichment culture.</title>
        <authorList>
            <person name="Poehlein A."/>
            <person name="Muehling M."/>
            <person name="Daniel R."/>
        </authorList>
    </citation>
    <scope>NUCLEOTIDE SEQUENCE</scope>
</reference>
<protein>
    <submittedName>
        <fullName evidence="1">Uncharacterized protein</fullName>
    </submittedName>
</protein>
<gene>
    <name evidence="1" type="ORF">GALL_477830</name>
</gene>
<dbReference type="AlphaFoldDB" id="A0A1J5PZ99"/>
<evidence type="ECO:0000313" key="1">
    <source>
        <dbReference type="EMBL" id="OIQ70603.1"/>
    </source>
</evidence>
<sequence>MGFGAGRLGNDIDETINGVQATEQVIILAVSARQKRSRLTESSALQVEGSKSIDAGGILRANAVDLYLIEFPGFPPWHYWKRHNVPEGKPEIVHQQFTHRSGGPVPGFSKKNVDVRRAGVEIEIRAEALDERINLIPVPRDKRLRIFPYLSDFGRRWPCSKDVLDQIARCRVDGADHFSSLQCLRAFVELAFQAVDDGGIQTLELS</sequence>
<organism evidence="1">
    <name type="scientific">mine drainage metagenome</name>
    <dbReference type="NCBI Taxonomy" id="410659"/>
    <lineage>
        <taxon>unclassified sequences</taxon>
        <taxon>metagenomes</taxon>
        <taxon>ecological metagenomes</taxon>
    </lineage>
</organism>